<dbReference type="STRING" id="101127.A0A1X2G758"/>
<dbReference type="InterPro" id="IPR012334">
    <property type="entry name" value="Pectin_lyas_fold"/>
</dbReference>
<comment type="caution">
    <text evidence="2">The sequence shown here is derived from an EMBL/GenBank/DDBJ whole genome shotgun (WGS) entry which is preliminary data.</text>
</comment>
<evidence type="ECO:0000313" key="2">
    <source>
        <dbReference type="EMBL" id="ORX46790.1"/>
    </source>
</evidence>
<dbReference type="AlphaFoldDB" id="A0A1X2G758"/>
<sequence length="299" mass="32878">MAAIFVSWDINVNNCQVGIGMSSTGVDSSSKIGSVIPMDSTIINMKTMANGVAALVTDKQGTQRDMSPNQPIPNCCSEAMAPTLLAVRDSRCEIVCSCFGAKRDGQTHDTQAIQKALNQSVGCKIVYFPAGTSIISNTVRLSAGSRLTGEAIQDETKPAPMIQVGNPDDSGKVEFSDSMNNQKGAVLVEWNMAQSEQAIRPADICTKFSILARATMATTSVKAMLIARTLHYEDILVEERETNLHQFKYYRYVNGEDHMPPQAQLIAPSRDDSSPHHMDKRQEVRVWQMKRQRSKVVIH</sequence>
<dbReference type="InterPro" id="IPR024535">
    <property type="entry name" value="RHGA/B-epi-like_pectate_lyase"/>
</dbReference>
<accession>A0A1X2G758</accession>
<reference evidence="2 3" key="1">
    <citation type="submission" date="2016-07" db="EMBL/GenBank/DDBJ databases">
        <title>Pervasive Adenine N6-methylation of Active Genes in Fungi.</title>
        <authorList>
            <consortium name="DOE Joint Genome Institute"/>
            <person name="Mondo S.J."/>
            <person name="Dannebaum R.O."/>
            <person name="Kuo R.C."/>
            <person name="Labutti K."/>
            <person name="Haridas S."/>
            <person name="Kuo A."/>
            <person name="Salamov A."/>
            <person name="Ahrendt S.R."/>
            <person name="Lipzen A."/>
            <person name="Sullivan W."/>
            <person name="Andreopoulos W.B."/>
            <person name="Clum A."/>
            <person name="Lindquist E."/>
            <person name="Daum C."/>
            <person name="Ramamoorthy G.K."/>
            <person name="Gryganskyi A."/>
            <person name="Culley D."/>
            <person name="Magnuson J.K."/>
            <person name="James T.Y."/>
            <person name="O'Malley M.A."/>
            <person name="Stajich J.E."/>
            <person name="Spatafora J.W."/>
            <person name="Visel A."/>
            <person name="Grigoriev I.V."/>
        </authorList>
    </citation>
    <scope>NUCLEOTIDE SEQUENCE [LARGE SCALE GENOMIC DNA]</scope>
    <source>
        <strain evidence="2 3">NRRL 3301</strain>
    </source>
</reference>
<organism evidence="2 3">
    <name type="scientific">Hesseltinella vesiculosa</name>
    <dbReference type="NCBI Taxonomy" id="101127"/>
    <lineage>
        <taxon>Eukaryota</taxon>
        <taxon>Fungi</taxon>
        <taxon>Fungi incertae sedis</taxon>
        <taxon>Mucoromycota</taxon>
        <taxon>Mucoromycotina</taxon>
        <taxon>Mucoromycetes</taxon>
        <taxon>Mucorales</taxon>
        <taxon>Cunninghamellaceae</taxon>
        <taxon>Hesseltinella</taxon>
    </lineage>
</organism>
<evidence type="ECO:0000259" key="1">
    <source>
        <dbReference type="Pfam" id="PF12708"/>
    </source>
</evidence>
<dbReference type="EMBL" id="MCGT01000036">
    <property type="protein sequence ID" value="ORX46790.1"/>
    <property type="molecule type" value="Genomic_DNA"/>
</dbReference>
<dbReference type="Proteomes" id="UP000242146">
    <property type="component" value="Unassembled WGS sequence"/>
</dbReference>
<dbReference type="SUPFAM" id="SSF51126">
    <property type="entry name" value="Pectin lyase-like"/>
    <property type="match status" value="1"/>
</dbReference>
<keyword evidence="3" id="KW-1185">Reference proteome</keyword>
<feature type="domain" description="Rhamnogalacturonase A/B/Epimerase-like pectate lyase" evidence="1">
    <location>
        <begin position="99"/>
        <end position="153"/>
    </location>
</feature>
<protein>
    <recommendedName>
        <fullName evidence="1">Rhamnogalacturonase A/B/Epimerase-like pectate lyase domain-containing protein</fullName>
    </recommendedName>
</protein>
<proteinExistence type="predicted"/>
<dbReference type="OrthoDB" id="1046782at2759"/>
<evidence type="ECO:0000313" key="3">
    <source>
        <dbReference type="Proteomes" id="UP000242146"/>
    </source>
</evidence>
<dbReference type="Pfam" id="PF12708">
    <property type="entry name" value="Pect-lyase_RHGA_epim"/>
    <property type="match status" value="1"/>
</dbReference>
<dbReference type="InterPro" id="IPR011050">
    <property type="entry name" value="Pectin_lyase_fold/virulence"/>
</dbReference>
<name>A0A1X2G758_9FUNG</name>
<gene>
    <name evidence="2" type="ORF">DM01DRAFT_1410505</name>
</gene>
<dbReference type="Gene3D" id="2.160.20.10">
    <property type="entry name" value="Single-stranded right-handed beta-helix, Pectin lyase-like"/>
    <property type="match status" value="1"/>
</dbReference>